<feature type="region of interest" description="Disordered" evidence="12">
    <location>
        <begin position="472"/>
        <end position="496"/>
    </location>
</feature>
<evidence type="ECO:0000256" key="5">
    <source>
        <dbReference type="ARBA" id="ARBA00022729"/>
    </source>
</evidence>
<dbReference type="InterPro" id="IPR003423">
    <property type="entry name" value="OMP_efflux"/>
</dbReference>
<evidence type="ECO:0000256" key="10">
    <source>
        <dbReference type="RuleBase" id="RU362097"/>
    </source>
</evidence>
<organism evidence="13 14">
    <name type="scientific">Pseudoluteimonas lycopersici</name>
    <dbReference type="NCBI Taxonomy" id="1324796"/>
    <lineage>
        <taxon>Bacteria</taxon>
        <taxon>Pseudomonadati</taxon>
        <taxon>Pseudomonadota</taxon>
        <taxon>Gammaproteobacteria</taxon>
        <taxon>Lysobacterales</taxon>
        <taxon>Lysobacteraceae</taxon>
        <taxon>Pseudoluteimonas</taxon>
    </lineage>
</organism>
<gene>
    <name evidence="13" type="ORF">FNZ56_04690</name>
</gene>
<keyword evidence="11" id="KW-0175">Coiled coil</keyword>
<keyword evidence="5 10" id="KW-0732">Signal</keyword>
<name>A0A516V3X9_9GAMM</name>
<comment type="similarity">
    <text evidence="2 10">Belongs to the outer membrane factor (OMF) (TC 1.B.17) family.</text>
</comment>
<dbReference type="PANTHER" id="PTHR30203:SF20">
    <property type="entry name" value="MULTIDRUG RESISTANCE OUTER MEMBRANE PROTEIN MDTP-RELATED"/>
    <property type="match status" value="1"/>
</dbReference>
<sequence length="496" mass="51443">MTPSRTKFRSMSVALATALLAACASTGGLQPAAEPHPIDDHVVTRSLSGAPLSPAEFPAQDWWRSLGDPQLDALIAEALQGSPTLAAADARVRKAQAQAGLADAERKPTIGASGQYVVAQLPSGLAGDEIGGQLMHNAVLMLDFKWPLDVWGGKRADYMAALGQAHAGEIEAQAARLTLAANVARSYVALAQAFDGLDVANREAARSESLLGLSRQRVKAGIDSQLSVRNAEVSIATAKAQAEVAQQQIDSLRNTIAALLGASPDRGLAIERPRLLQAPAPGLPSVLPSELLGHRPDVVAARWRVEAAAQGIKSAKAKFKPSIDLSALVGLAATGFSGLFDNDALLGFGGPAISLPIFEGGRLRQNLASHDADYDLAVAGYDQTVVDGLHQVVDAVQAIRALDAQAASLEQARAAAASAYDLAGKRYHAGLANQLDVLAVQKPLLQIEQQLVGVHAQRYAAAIDLDQALGGGLQPTTPQSSDSIGSTSSTSPATTP</sequence>
<dbReference type="OrthoDB" id="9770517at2"/>
<evidence type="ECO:0000256" key="1">
    <source>
        <dbReference type="ARBA" id="ARBA00004370"/>
    </source>
</evidence>
<dbReference type="EMBL" id="CP041742">
    <property type="protein sequence ID" value="QDQ73213.1"/>
    <property type="molecule type" value="Genomic_DNA"/>
</dbReference>
<keyword evidence="6 10" id="KW-0472">Membrane</keyword>
<dbReference type="NCBIfam" id="TIGR01845">
    <property type="entry name" value="outer_NodT"/>
    <property type="match status" value="1"/>
</dbReference>
<dbReference type="Pfam" id="PF02321">
    <property type="entry name" value="OEP"/>
    <property type="match status" value="2"/>
</dbReference>
<feature type="compositionally biased region" description="Low complexity" evidence="12">
    <location>
        <begin position="477"/>
        <end position="496"/>
    </location>
</feature>
<keyword evidence="14" id="KW-1185">Reference proteome</keyword>
<dbReference type="PANTHER" id="PTHR30203">
    <property type="entry name" value="OUTER MEMBRANE CATION EFFLUX PROTEIN"/>
    <property type="match status" value="1"/>
</dbReference>
<evidence type="ECO:0000256" key="12">
    <source>
        <dbReference type="SAM" id="MobiDB-lite"/>
    </source>
</evidence>
<evidence type="ECO:0000256" key="2">
    <source>
        <dbReference type="ARBA" id="ARBA00007613"/>
    </source>
</evidence>
<comment type="subcellular location">
    <subcellularLocation>
        <location evidence="10">Cell outer membrane</location>
        <topology evidence="10">Lipid-anchor</topology>
    </subcellularLocation>
    <subcellularLocation>
        <location evidence="1">Membrane</location>
    </subcellularLocation>
</comment>
<keyword evidence="3 10" id="KW-1134">Transmembrane beta strand</keyword>
<dbReference type="GO" id="GO:0015562">
    <property type="term" value="F:efflux transmembrane transporter activity"/>
    <property type="evidence" value="ECO:0007669"/>
    <property type="project" value="InterPro"/>
</dbReference>
<accession>A0A516V3X9</accession>
<keyword evidence="4 10" id="KW-0812">Transmembrane</keyword>
<dbReference type="PROSITE" id="PS51257">
    <property type="entry name" value="PROKAR_LIPOPROTEIN"/>
    <property type="match status" value="1"/>
</dbReference>
<evidence type="ECO:0000256" key="9">
    <source>
        <dbReference type="ARBA" id="ARBA00037313"/>
    </source>
</evidence>
<feature type="signal peptide" evidence="10">
    <location>
        <begin position="1"/>
        <end position="24"/>
    </location>
</feature>
<evidence type="ECO:0000256" key="7">
    <source>
        <dbReference type="ARBA" id="ARBA00023139"/>
    </source>
</evidence>
<dbReference type="AlphaFoldDB" id="A0A516V3X9"/>
<evidence type="ECO:0000256" key="3">
    <source>
        <dbReference type="ARBA" id="ARBA00022452"/>
    </source>
</evidence>
<evidence type="ECO:0000313" key="13">
    <source>
        <dbReference type="EMBL" id="QDQ73213.1"/>
    </source>
</evidence>
<dbReference type="Gene3D" id="1.20.1600.10">
    <property type="entry name" value="Outer membrane efflux proteins (OEP)"/>
    <property type="match status" value="1"/>
</dbReference>
<dbReference type="GO" id="GO:0009279">
    <property type="term" value="C:cell outer membrane"/>
    <property type="evidence" value="ECO:0007669"/>
    <property type="project" value="UniProtKB-SubCell"/>
</dbReference>
<dbReference type="InterPro" id="IPR010131">
    <property type="entry name" value="MdtP/NodT-like"/>
</dbReference>
<evidence type="ECO:0000313" key="14">
    <source>
        <dbReference type="Proteomes" id="UP000315891"/>
    </source>
</evidence>
<evidence type="ECO:0000256" key="4">
    <source>
        <dbReference type="ARBA" id="ARBA00022692"/>
    </source>
</evidence>
<proteinExistence type="inferred from homology"/>
<dbReference type="Proteomes" id="UP000315891">
    <property type="component" value="Chromosome"/>
</dbReference>
<keyword evidence="7 10" id="KW-0564">Palmitate</keyword>
<dbReference type="SUPFAM" id="SSF56954">
    <property type="entry name" value="Outer membrane efflux proteins (OEP)"/>
    <property type="match status" value="1"/>
</dbReference>
<reference evidence="13 14" key="1">
    <citation type="submission" date="2019-07" db="EMBL/GenBank/DDBJ databases">
        <title>Lysobacter weifangensis sp. nov., isolated from bensulfuron-methyl contaminated farmland soil.</title>
        <authorList>
            <person name="Zhao H."/>
        </authorList>
    </citation>
    <scope>NUCLEOTIDE SEQUENCE [LARGE SCALE GENOMIC DNA]</scope>
    <source>
        <strain evidence="13 14">CC-Bw-6</strain>
    </source>
</reference>
<feature type="chain" id="PRO_5022252996" evidence="10">
    <location>
        <begin position="25"/>
        <end position="496"/>
    </location>
</feature>
<evidence type="ECO:0000256" key="11">
    <source>
        <dbReference type="SAM" id="Coils"/>
    </source>
</evidence>
<feature type="coiled-coil region" evidence="11">
    <location>
        <begin position="228"/>
        <end position="262"/>
    </location>
</feature>
<keyword evidence="8 10" id="KW-0449">Lipoprotein</keyword>
<evidence type="ECO:0000256" key="8">
    <source>
        <dbReference type="ARBA" id="ARBA00023288"/>
    </source>
</evidence>
<dbReference type="RefSeq" id="WP_143878726.1">
    <property type="nucleotide sequence ID" value="NZ_BAABLZ010000001.1"/>
</dbReference>
<evidence type="ECO:0000256" key="6">
    <source>
        <dbReference type="ARBA" id="ARBA00023136"/>
    </source>
</evidence>
<protein>
    <submittedName>
        <fullName evidence="13">Efflux transporter outer membrane subunit</fullName>
    </submittedName>
</protein>
<dbReference type="Gene3D" id="2.20.200.10">
    <property type="entry name" value="Outer membrane efflux proteins (OEP)"/>
    <property type="match status" value="1"/>
</dbReference>
<comment type="function">
    <text evidence="9">Could be involved in resistance to puromycin, acriflavine and tetraphenylarsonium chloride.</text>
</comment>